<keyword evidence="1" id="KW-0812">Transmembrane</keyword>
<sequence>MPFEVKTSFSSKRDMKYSMAHLLLYPSSQQNMTLCGDLRIEFSFINIELLTKNGGAFISNCSQMPGISSSKQYVHAILNLLLIETRLLFVDVMNIPLILHLFFVPIVFGFCLLVWDFVNSWRWDKRIGR</sequence>
<feature type="transmembrane region" description="Helical" evidence="1">
    <location>
        <begin position="95"/>
        <end position="118"/>
    </location>
</feature>
<accession>T1JBZ5</accession>
<name>T1JBZ5_STRMM</name>
<proteinExistence type="predicted"/>
<keyword evidence="3" id="KW-1185">Reference proteome</keyword>
<dbReference type="EnsemblMetazoa" id="SMAR011301-RA">
    <property type="protein sequence ID" value="SMAR011301-PA"/>
    <property type="gene ID" value="SMAR011301"/>
</dbReference>
<reference evidence="2" key="2">
    <citation type="submission" date="2015-02" db="UniProtKB">
        <authorList>
            <consortium name="EnsemblMetazoa"/>
        </authorList>
    </citation>
    <scope>IDENTIFICATION</scope>
</reference>
<organism evidence="2 3">
    <name type="scientific">Strigamia maritima</name>
    <name type="common">European centipede</name>
    <name type="synonym">Geophilus maritimus</name>
    <dbReference type="NCBI Taxonomy" id="126957"/>
    <lineage>
        <taxon>Eukaryota</taxon>
        <taxon>Metazoa</taxon>
        <taxon>Ecdysozoa</taxon>
        <taxon>Arthropoda</taxon>
        <taxon>Myriapoda</taxon>
        <taxon>Chilopoda</taxon>
        <taxon>Pleurostigmophora</taxon>
        <taxon>Geophilomorpha</taxon>
        <taxon>Linotaeniidae</taxon>
        <taxon>Strigamia</taxon>
    </lineage>
</organism>
<evidence type="ECO:0000256" key="1">
    <source>
        <dbReference type="SAM" id="Phobius"/>
    </source>
</evidence>
<dbReference type="Proteomes" id="UP000014500">
    <property type="component" value="Unassembled WGS sequence"/>
</dbReference>
<dbReference type="HOGENOM" id="CLU_1951493_0_0_1"/>
<keyword evidence="1" id="KW-0472">Membrane</keyword>
<keyword evidence="1" id="KW-1133">Transmembrane helix</keyword>
<evidence type="ECO:0000313" key="3">
    <source>
        <dbReference type="Proteomes" id="UP000014500"/>
    </source>
</evidence>
<evidence type="ECO:0000313" key="2">
    <source>
        <dbReference type="EnsemblMetazoa" id="SMAR011301-PA"/>
    </source>
</evidence>
<reference evidence="3" key="1">
    <citation type="submission" date="2011-05" db="EMBL/GenBank/DDBJ databases">
        <authorList>
            <person name="Richards S.R."/>
            <person name="Qu J."/>
            <person name="Jiang H."/>
            <person name="Jhangiani S.N."/>
            <person name="Agravi P."/>
            <person name="Goodspeed R."/>
            <person name="Gross S."/>
            <person name="Mandapat C."/>
            <person name="Jackson L."/>
            <person name="Mathew T."/>
            <person name="Pu L."/>
            <person name="Thornton R."/>
            <person name="Saada N."/>
            <person name="Wilczek-Boney K.B."/>
            <person name="Lee S."/>
            <person name="Kovar C."/>
            <person name="Wu Y."/>
            <person name="Scherer S.E."/>
            <person name="Worley K.C."/>
            <person name="Muzny D.M."/>
            <person name="Gibbs R."/>
        </authorList>
    </citation>
    <scope>NUCLEOTIDE SEQUENCE</scope>
    <source>
        <strain evidence="3">Brora</strain>
    </source>
</reference>
<dbReference type="AlphaFoldDB" id="T1JBZ5"/>
<dbReference type="EMBL" id="JH432044">
    <property type="status" value="NOT_ANNOTATED_CDS"/>
    <property type="molecule type" value="Genomic_DNA"/>
</dbReference>
<protein>
    <submittedName>
        <fullName evidence="2">Uncharacterized protein</fullName>
    </submittedName>
</protein>